<dbReference type="InterPro" id="IPR003731">
    <property type="entry name" value="Di-Nase_FeMo-co_biosynth"/>
</dbReference>
<feature type="domain" description="Dinitrogenase iron-molybdenum cofactor biosynthesis" evidence="1">
    <location>
        <begin position="10"/>
        <end position="96"/>
    </location>
</feature>
<dbReference type="PANTHER" id="PTHR42983">
    <property type="entry name" value="DINITROGENASE IRON-MOLYBDENUM COFACTOR PROTEIN-RELATED"/>
    <property type="match status" value="1"/>
</dbReference>
<dbReference type="InterPro" id="IPR036105">
    <property type="entry name" value="DiNase_FeMo-co_biosyn_sf"/>
</dbReference>
<proteinExistence type="predicted"/>
<organism evidence="2">
    <name type="scientific">Proteinivorax hydrogeniformans</name>
    <dbReference type="NCBI Taxonomy" id="1826727"/>
    <lineage>
        <taxon>Bacteria</taxon>
        <taxon>Bacillati</taxon>
        <taxon>Bacillota</taxon>
        <taxon>Clostridia</taxon>
        <taxon>Eubacteriales</taxon>
        <taxon>Proteinivoracaceae</taxon>
        <taxon>Proteinivorax</taxon>
    </lineage>
</organism>
<sequence length="127" mass="14145">MKIAVASEKGVVSAHFNNCQEFTIFKTQGKDIIKKIPFKSYENKTKDLPDYIIGQGVDVVIAGCLGETCHKTFYENDIKLVAGVKGDIDEVVKSYLKGQLKPVEVTHSHQHTQKGTCCSKHQRDNCC</sequence>
<dbReference type="RefSeq" id="WP_353893495.1">
    <property type="nucleotide sequence ID" value="NZ_CP159485.1"/>
</dbReference>
<name>A0AAU8HUA4_9FIRM</name>
<dbReference type="AlphaFoldDB" id="A0AAU8HUA4"/>
<dbReference type="PANTHER" id="PTHR42983:SF1">
    <property type="entry name" value="IRON-MOLYBDENUM PROTEIN"/>
    <property type="match status" value="1"/>
</dbReference>
<reference evidence="2" key="1">
    <citation type="journal article" date="2018" name="Antonie Van Leeuwenhoek">
        <title>Proteinivorax hydrogeniformans sp. nov., an anaerobic, haloalkaliphilic bacterium fermenting proteinaceous compounds with high hydrogen production.</title>
        <authorList>
            <person name="Boltyanskaya Y."/>
            <person name="Detkova E."/>
            <person name="Pimenov N."/>
            <person name="Kevbrin V."/>
        </authorList>
    </citation>
    <scope>NUCLEOTIDE SEQUENCE</scope>
    <source>
        <strain evidence="2">Z-710</strain>
    </source>
</reference>
<dbReference type="SUPFAM" id="SSF53146">
    <property type="entry name" value="Nitrogenase accessory factor-like"/>
    <property type="match status" value="1"/>
</dbReference>
<reference evidence="2" key="2">
    <citation type="submission" date="2024-06" db="EMBL/GenBank/DDBJ databases">
        <authorList>
            <person name="Petrova K.O."/>
            <person name="Toshchakov S.V."/>
            <person name="Boltjanskaja Y.V."/>
            <person name="Kevbrin V.V."/>
        </authorList>
    </citation>
    <scope>NUCLEOTIDE SEQUENCE</scope>
    <source>
        <strain evidence="2">Z-710</strain>
    </source>
</reference>
<dbReference type="EMBL" id="CP159485">
    <property type="protein sequence ID" value="XCI28945.1"/>
    <property type="molecule type" value="Genomic_DNA"/>
</dbReference>
<dbReference type="Pfam" id="PF02579">
    <property type="entry name" value="Nitro_FeMo-Co"/>
    <property type="match status" value="1"/>
</dbReference>
<accession>A0AAU8HUA4</accession>
<gene>
    <name evidence="2" type="ORF">PRVXH_000240</name>
</gene>
<protein>
    <submittedName>
        <fullName evidence="2">NifB/NifX family molybdenum-iron cluster-binding protein</fullName>
    </submittedName>
</protein>
<evidence type="ECO:0000313" key="2">
    <source>
        <dbReference type="EMBL" id="XCI28945.1"/>
    </source>
</evidence>
<dbReference type="Gene3D" id="3.30.420.130">
    <property type="entry name" value="Dinitrogenase iron-molybdenum cofactor biosynthesis domain"/>
    <property type="match status" value="1"/>
</dbReference>
<evidence type="ECO:0000259" key="1">
    <source>
        <dbReference type="Pfam" id="PF02579"/>
    </source>
</evidence>